<keyword evidence="5" id="KW-1185">Reference proteome</keyword>
<evidence type="ECO:0000259" key="3">
    <source>
        <dbReference type="PROSITE" id="PS50878"/>
    </source>
</evidence>
<evidence type="ECO:0000313" key="4">
    <source>
        <dbReference type="EMBL" id="ONH81174.1"/>
    </source>
</evidence>
<dbReference type="EMBL" id="LLWF02000173">
    <property type="protein sequence ID" value="ONH81174.1"/>
    <property type="molecule type" value="Genomic_DNA"/>
</dbReference>
<feature type="coiled-coil region" evidence="1">
    <location>
        <begin position="118"/>
        <end position="145"/>
    </location>
</feature>
<reference evidence="4" key="1">
    <citation type="submission" date="2016-12" db="EMBL/GenBank/DDBJ databases">
        <title>Draft genome sequence of Roseomonas mucosa strain AU37, isolated from a peripheral intravenous catheter.</title>
        <authorList>
            <person name="Choudhury M.A."/>
            <person name="Sidjabat H.E."/>
            <person name="Wailan A.M."/>
            <person name="Zhang L."/>
            <person name="Marsh N.M."/>
            <person name="Rickard C.M."/>
            <person name="Davies M."/>
            <person name="Mcmillan D.J."/>
        </authorList>
    </citation>
    <scope>NUCLEOTIDE SEQUENCE [LARGE SCALE GENOMIC DNA]</scope>
    <source>
        <strain evidence="4">AU37</strain>
    </source>
</reference>
<dbReference type="Proteomes" id="UP000054844">
    <property type="component" value="Unassembled WGS sequence"/>
</dbReference>
<evidence type="ECO:0000313" key="5">
    <source>
        <dbReference type="Proteomes" id="UP000054844"/>
    </source>
</evidence>
<gene>
    <name evidence="4" type="ORF">APZ41_021310</name>
</gene>
<proteinExistence type="predicted"/>
<dbReference type="InterPro" id="IPR000477">
    <property type="entry name" value="RT_dom"/>
</dbReference>
<keyword evidence="1" id="KW-0175">Coiled coil</keyword>
<sequence length="420" mass="48818">MAPYPFIVRTDISRFYPSIYTHSVPWSIHGKEEAKKDHKRDSRTIWLNELDFLLRSSQEGQTIGLPVGADTSRVIAEMVAVAIDLDFRSRTTDDVELIRHVDDVWIGAQTYEQAGKYLQLYRESLREFELDINELKTVITSFEKQIDADWPFTIGRAIREDFERSKEEDRIRILEKFLRSAVDENDGAVLKYSIRCFDTEKLWDRHWEILESFLIHCANGFSHTIDYVTNIFVWRIRRGGNFSKAKVERFLRGFLFRHSSMGHDSEVVWGLWLLKEIGVRPDSSLQSAIIRSCGPVPIVMLLSYSDMSNEIDIEDRHVWARKLGDEPMEGAFWIVAYEAIVNKWTSSRPIAFSSNTRMLEEMSLKGISFIDFNAHPKVYINKEWVDLENSDFAIGDSSGRYETSDRGDDNESDDGYNQDF</sequence>
<dbReference type="PROSITE" id="PS50878">
    <property type="entry name" value="RT_POL"/>
    <property type="match status" value="1"/>
</dbReference>
<dbReference type="AlphaFoldDB" id="A0A1S8D079"/>
<evidence type="ECO:0000256" key="1">
    <source>
        <dbReference type="SAM" id="Coils"/>
    </source>
</evidence>
<protein>
    <recommendedName>
        <fullName evidence="3">Reverse transcriptase domain-containing protein</fullName>
    </recommendedName>
</protein>
<feature type="domain" description="Reverse transcriptase" evidence="3">
    <location>
        <begin position="1"/>
        <end position="158"/>
    </location>
</feature>
<evidence type="ECO:0000256" key="2">
    <source>
        <dbReference type="SAM" id="MobiDB-lite"/>
    </source>
</evidence>
<feature type="compositionally biased region" description="Acidic residues" evidence="2">
    <location>
        <begin position="410"/>
        <end position="420"/>
    </location>
</feature>
<accession>A0A1S8D079</accession>
<name>A0A1S8D079_9PROT</name>
<comment type="caution">
    <text evidence="4">The sequence shown here is derived from an EMBL/GenBank/DDBJ whole genome shotgun (WGS) entry which is preliminary data.</text>
</comment>
<dbReference type="CDD" id="cd01646">
    <property type="entry name" value="RT_Bac_retron_I"/>
    <property type="match status" value="1"/>
</dbReference>
<dbReference type="STRING" id="207340.APZ41_021310"/>
<organism evidence="4 5">
    <name type="scientific">Roseomonas mucosa</name>
    <dbReference type="NCBI Taxonomy" id="207340"/>
    <lineage>
        <taxon>Bacteria</taxon>
        <taxon>Pseudomonadati</taxon>
        <taxon>Pseudomonadota</taxon>
        <taxon>Alphaproteobacteria</taxon>
        <taxon>Acetobacterales</taxon>
        <taxon>Roseomonadaceae</taxon>
        <taxon>Roseomonas</taxon>
    </lineage>
</organism>
<feature type="region of interest" description="Disordered" evidence="2">
    <location>
        <begin position="395"/>
        <end position="420"/>
    </location>
</feature>